<evidence type="ECO:0000313" key="8">
    <source>
        <dbReference type="Proteomes" id="UP001328107"/>
    </source>
</evidence>
<feature type="compositionally biased region" description="Basic and acidic residues" evidence="5">
    <location>
        <begin position="117"/>
        <end position="138"/>
    </location>
</feature>
<comment type="caution">
    <text evidence="7">The sequence shown here is derived from an EMBL/GenBank/DDBJ whole genome shotgun (WGS) entry which is preliminary data.</text>
</comment>
<feature type="non-terminal residue" evidence="7">
    <location>
        <position position="1"/>
    </location>
</feature>
<dbReference type="SUPFAM" id="SSF54928">
    <property type="entry name" value="RNA-binding domain, RBD"/>
    <property type="match status" value="1"/>
</dbReference>
<dbReference type="PANTHER" id="PTHR46754">
    <property type="entry name" value="MKI67 FHA DOMAIN-INTERACTING NUCLEOLAR PHOSPHOPROTEIN"/>
    <property type="match status" value="1"/>
</dbReference>
<dbReference type="AlphaFoldDB" id="A0AAN4ZJ52"/>
<dbReference type="PROSITE" id="PS50102">
    <property type="entry name" value="RRM"/>
    <property type="match status" value="1"/>
</dbReference>
<feature type="region of interest" description="Disordered" evidence="5">
    <location>
        <begin position="168"/>
        <end position="241"/>
    </location>
</feature>
<sequence length="241" mass="26820">VEMSTSKPSAAIKIDHLPFGFFEREICAFFHQFGSVVRVRIPRCRKSGRDRGYAFVLFEDNTVAQVAMEAMDGYLMFEKRLQVTLLGEDKVPDILKKGAKILGQPSKGATGRAHSKKMNEKKSDEAESKAKVRRDKAQSKRMKKLAGMGMDYDMDGEKKIDTTEVTVVEKERDSIDEPVAKKTKGAEEGTNDSDLVVECTPKKRTTTPAKRKTPAAAKATPKTPLSAKTPPLKSRLRSARR</sequence>
<keyword evidence="8" id="KW-1185">Reference proteome</keyword>
<evidence type="ECO:0000313" key="7">
    <source>
        <dbReference type="EMBL" id="GMR42203.1"/>
    </source>
</evidence>
<dbReference type="EMBL" id="BTRK01000003">
    <property type="protein sequence ID" value="GMR42203.1"/>
    <property type="molecule type" value="Genomic_DNA"/>
</dbReference>
<dbReference type="Pfam" id="PF00076">
    <property type="entry name" value="RRM_1"/>
    <property type="match status" value="1"/>
</dbReference>
<proteinExistence type="predicted"/>
<feature type="region of interest" description="Disordered" evidence="5">
    <location>
        <begin position="102"/>
        <end position="143"/>
    </location>
</feature>
<dbReference type="InterPro" id="IPR000504">
    <property type="entry name" value="RRM_dom"/>
</dbReference>
<dbReference type="GO" id="GO:0005730">
    <property type="term" value="C:nucleolus"/>
    <property type="evidence" value="ECO:0007669"/>
    <property type="project" value="UniProtKB-SubCell"/>
</dbReference>
<dbReference type="Gene3D" id="3.30.70.330">
    <property type="match status" value="1"/>
</dbReference>
<evidence type="ECO:0000259" key="6">
    <source>
        <dbReference type="PROSITE" id="PS50102"/>
    </source>
</evidence>
<gene>
    <name evidence="7" type="ORF">PMAYCL1PPCAC_12398</name>
</gene>
<comment type="subcellular location">
    <subcellularLocation>
        <location evidence="1">Nucleus</location>
        <location evidence="1">Nucleolus</location>
    </subcellularLocation>
</comment>
<evidence type="ECO:0000256" key="1">
    <source>
        <dbReference type="ARBA" id="ARBA00004604"/>
    </source>
</evidence>
<evidence type="ECO:0000256" key="5">
    <source>
        <dbReference type="SAM" id="MobiDB-lite"/>
    </source>
</evidence>
<keyword evidence="2 4" id="KW-0694">RNA-binding</keyword>
<keyword evidence="3" id="KW-0539">Nucleus</keyword>
<feature type="compositionally biased region" description="Low complexity" evidence="5">
    <location>
        <begin position="214"/>
        <end position="233"/>
    </location>
</feature>
<dbReference type="CDD" id="cd12307">
    <property type="entry name" value="RRM_NIFK_like"/>
    <property type="match status" value="1"/>
</dbReference>
<feature type="domain" description="RRM" evidence="6">
    <location>
        <begin position="10"/>
        <end position="88"/>
    </location>
</feature>
<evidence type="ECO:0000256" key="3">
    <source>
        <dbReference type="ARBA" id="ARBA00023242"/>
    </source>
</evidence>
<dbReference type="SMART" id="SM00360">
    <property type="entry name" value="RRM"/>
    <property type="match status" value="1"/>
</dbReference>
<organism evidence="7 8">
    <name type="scientific">Pristionchus mayeri</name>
    <dbReference type="NCBI Taxonomy" id="1317129"/>
    <lineage>
        <taxon>Eukaryota</taxon>
        <taxon>Metazoa</taxon>
        <taxon>Ecdysozoa</taxon>
        <taxon>Nematoda</taxon>
        <taxon>Chromadorea</taxon>
        <taxon>Rhabditida</taxon>
        <taxon>Rhabditina</taxon>
        <taxon>Diplogasteromorpha</taxon>
        <taxon>Diplogasteroidea</taxon>
        <taxon>Neodiplogasteridae</taxon>
        <taxon>Pristionchus</taxon>
    </lineage>
</organism>
<reference evidence="8" key="1">
    <citation type="submission" date="2022-10" db="EMBL/GenBank/DDBJ databases">
        <title>Genome assembly of Pristionchus species.</title>
        <authorList>
            <person name="Yoshida K."/>
            <person name="Sommer R.J."/>
        </authorList>
    </citation>
    <scope>NUCLEOTIDE SEQUENCE [LARGE SCALE GENOMIC DNA]</scope>
    <source>
        <strain evidence="8">RS5460</strain>
    </source>
</reference>
<evidence type="ECO:0000256" key="4">
    <source>
        <dbReference type="PROSITE-ProRule" id="PRU00176"/>
    </source>
</evidence>
<name>A0AAN4ZJ52_9BILA</name>
<evidence type="ECO:0000256" key="2">
    <source>
        <dbReference type="ARBA" id="ARBA00022884"/>
    </source>
</evidence>
<accession>A0AAN4ZJ52</accession>
<dbReference type="InterPro" id="IPR035979">
    <property type="entry name" value="RBD_domain_sf"/>
</dbReference>
<dbReference type="Proteomes" id="UP001328107">
    <property type="component" value="Unassembled WGS sequence"/>
</dbReference>
<protein>
    <recommendedName>
        <fullName evidence="6">RRM domain-containing protein</fullName>
    </recommendedName>
</protein>
<dbReference type="InterPro" id="IPR012677">
    <property type="entry name" value="Nucleotide-bd_a/b_plait_sf"/>
</dbReference>
<dbReference type="GO" id="GO:0003723">
    <property type="term" value="F:RNA binding"/>
    <property type="evidence" value="ECO:0007669"/>
    <property type="project" value="UniProtKB-UniRule"/>
</dbReference>
<feature type="compositionally biased region" description="Basic and acidic residues" evidence="5">
    <location>
        <begin position="168"/>
        <end position="187"/>
    </location>
</feature>
<feature type="compositionally biased region" description="Basic residues" evidence="5">
    <location>
        <begin position="202"/>
        <end position="213"/>
    </location>
</feature>